<dbReference type="Pfam" id="PF00999">
    <property type="entry name" value="Na_H_Exchanger"/>
    <property type="match status" value="1"/>
</dbReference>
<comment type="caution">
    <text evidence="10">The sequence shown here is derived from an EMBL/GenBank/DDBJ whole genome shotgun (WGS) entry which is preliminary data.</text>
</comment>
<feature type="transmembrane region" description="Helical" evidence="8">
    <location>
        <begin position="388"/>
        <end position="410"/>
    </location>
</feature>
<evidence type="ECO:0000313" key="10">
    <source>
        <dbReference type="EMBL" id="MCV9386029.1"/>
    </source>
</evidence>
<dbReference type="RefSeq" id="WP_264136815.1">
    <property type="nucleotide sequence ID" value="NZ_JAOYOD010000001.1"/>
</dbReference>
<dbReference type="Proteomes" id="UP001300692">
    <property type="component" value="Unassembled WGS sequence"/>
</dbReference>
<feature type="transmembrane region" description="Helical" evidence="8">
    <location>
        <begin position="169"/>
        <end position="187"/>
    </location>
</feature>
<keyword evidence="6" id="KW-0406">Ion transport</keyword>
<feature type="transmembrane region" description="Helical" evidence="8">
    <location>
        <begin position="322"/>
        <end position="340"/>
    </location>
</feature>
<comment type="subcellular location">
    <subcellularLocation>
        <location evidence="1">Cell membrane</location>
        <topology evidence="1">Multi-pass membrane protein</topology>
    </subcellularLocation>
</comment>
<evidence type="ECO:0000313" key="11">
    <source>
        <dbReference type="Proteomes" id="UP001300692"/>
    </source>
</evidence>
<evidence type="ECO:0000256" key="5">
    <source>
        <dbReference type="ARBA" id="ARBA00022989"/>
    </source>
</evidence>
<feature type="transmembrane region" description="Helical" evidence="8">
    <location>
        <begin position="361"/>
        <end position="382"/>
    </location>
</feature>
<accession>A0ABT3CR72</accession>
<evidence type="ECO:0000256" key="7">
    <source>
        <dbReference type="ARBA" id="ARBA00023136"/>
    </source>
</evidence>
<evidence type="ECO:0000256" key="8">
    <source>
        <dbReference type="SAM" id="Phobius"/>
    </source>
</evidence>
<evidence type="ECO:0000256" key="4">
    <source>
        <dbReference type="ARBA" id="ARBA00022692"/>
    </source>
</evidence>
<evidence type="ECO:0000256" key="1">
    <source>
        <dbReference type="ARBA" id="ARBA00004651"/>
    </source>
</evidence>
<sequence length="430" mass="47837">MHLFDVVAFLIFLSGLFIFINTFYLKLPSSVGLMILTLLLSFTVLIVGRMFPSLNVAAHVKEFDFSPVLNQVVISVILFAGGLKMNLKRLGDLKFTVIMLSILSALISTIAIGSILYGVLHLINLEVSYMFSLLFGAVISSTDPISAMNITGRFSLPKKLTVKIEGESLFNGAFSVVLAFVLYHVMQVSEGHEMIFVEVARVVSLEIIGGVAIGIGMGYVGYLILNYIDNEEMHIEVLITIALVMVGAFISEYFNIYSKLVALIMGLMIGNLGRVDQKDPSEKGVVNNYVYKFWNLMEQTMAVLLFVLMGLEMLVIELRMDYFAVGFIAVNIVLFGRWLSVFVPVKMMSSHVAFDKNTVSVMSWGTFRGGLPIALILALSHFPGKELMITMTYVVVVCSILFQGFTLPIMMKERFLERSRLSKKPKIQGD</sequence>
<keyword evidence="7 8" id="KW-0472">Membrane</keyword>
<dbReference type="InterPro" id="IPR006153">
    <property type="entry name" value="Cation/H_exchanger_TM"/>
</dbReference>
<dbReference type="PANTHER" id="PTHR32507">
    <property type="entry name" value="NA(+)/H(+) ANTIPORTER 1"/>
    <property type="match status" value="1"/>
</dbReference>
<name>A0ABT3CR72_9BACT</name>
<keyword evidence="11" id="KW-1185">Reference proteome</keyword>
<keyword evidence="3" id="KW-0050">Antiport</keyword>
<feature type="transmembrane region" description="Helical" evidence="8">
    <location>
        <begin position="207"/>
        <end position="228"/>
    </location>
</feature>
<feature type="transmembrane region" description="Helical" evidence="8">
    <location>
        <begin position="31"/>
        <end position="51"/>
    </location>
</feature>
<keyword evidence="4 8" id="KW-0812">Transmembrane</keyword>
<keyword evidence="2" id="KW-0813">Transport</keyword>
<evidence type="ECO:0000259" key="9">
    <source>
        <dbReference type="Pfam" id="PF00999"/>
    </source>
</evidence>
<evidence type="ECO:0000256" key="6">
    <source>
        <dbReference type="ARBA" id="ARBA00023065"/>
    </source>
</evidence>
<feature type="transmembrane region" description="Helical" evidence="8">
    <location>
        <begin position="63"/>
        <end position="83"/>
    </location>
</feature>
<reference evidence="10 11" key="1">
    <citation type="submission" date="2022-10" db="EMBL/GenBank/DDBJ databases">
        <title>Comparative genomics and taxonomic characterization of three novel marine species of genus Reichenbachiella exhibiting antioxidant and polysaccharide degradation activities.</title>
        <authorList>
            <person name="Muhammad N."/>
            <person name="Lee Y.-J."/>
            <person name="Ko J."/>
            <person name="Kim S.-G."/>
        </authorList>
    </citation>
    <scope>NUCLEOTIDE SEQUENCE [LARGE SCALE GENOMIC DNA]</scope>
    <source>
        <strain evidence="10 11">ABR2-5</strain>
    </source>
</reference>
<feature type="transmembrane region" description="Helical" evidence="8">
    <location>
        <begin position="6"/>
        <end position="24"/>
    </location>
</feature>
<feature type="domain" description="Cation/H+ exchanger transmembrane" evidence="9">
    <location>
        <begin position="13"/>
        <end position="412"/>
    </location>
</feature>
<dbReference type="Gene3D" id="6.10.140.1330">
    <property type="match status" value="1"/>
</dbReference>
<feature type="transmembrane region" description="Helical" evidence="8">
    <location>
        <begin position="95"/>
        <end position="123"/>
    </location>
</feature>
<protein>
    <submittedName>
        <fullName evidence="10">Cation:proton antiporter</fullName>
    </submittedName>
</protein>
<dbReference type="PANTHER" id="PTHR32507:SF0">
    <property type="entry name" value="NA(+)_H(+) ANTIPORTER 2-RELATED"/>
    <property type="match status" value="1"/>
</dbReference>
<keyword evidence="5 8" id="KW-1133">Transmembrane helix</keyword>
<dbReference type="EMBL" id="JAOYOD010000001">
    <property type="protein sequence ID" value="MCV9386029.1"/>
    <property type="molecule type" value="Genomic_DNA"/>
</dbReference>
<gene>
    <name evidence="10" type="ORF">N7U62_05105</name>
</gene>
<evidence type="ECO:0000256" key="2">
    <source>
        <dbReference type="ARBA" id="ARBA00022448"/>
    </source>
</evidence>
<feature type="transmembrane region" description="Helical" evidence="8">
    <location>
        <begin position="296"/>
        <end position="316"/>
    </location>
</feature>
<evidence type="ECO:0000256" key="3">
    <source>
        <dbReference type="ARBA" id="ARBA00022449"/>
    </source>
</evidence>
<proteinExistence type="predicted"/>
<organism evidence="10 11">
    <name type="scientific">Reichenbachiella ulvae</name>
    <dbReference type="NCBI Taxonomy" id="2980104"/>
    <lineage>
        <taxon>Bacteria</taxon>
        <taxon>Pseudomonadati</taxon>
        <taxon>Bacteroidota</taxon>
        <taxon>Cytophagia</taxon>
        <taxon>Cytophagales</taxon>
        <taxon>Reichenbachiellaceae</taxon>
        <taxon>Reichenbachiella</taxon>
    </lineage>
</organism>
<feature type="transmembrane region" description="Helical" evidence="8">
    <location>
        <begin position="235"/>
        <end position="250"/>
    </location>
</feature>
<feature type="transmembrane region" description="Helical" evidence="8">
    <location>
        <begin position="129"/>
        <end position="148"/>
    </location>
</feature>